<dbReference type="AlphaFoldDB" id="A0A2P6PAI3"/>
<keyword evidence="3" id="KW-1185">Reference proteome</keyword>
<sequence length="93" mass="10602">MFEIITAVHRQLLPKFLQLSYLFSHCCKQLKLKGKIVRICSASLFGGYPIANKCSLMLPRLIFALCNFVLCCASFSEIHVIYASVLFRFGWPP</sequence>
<dbReference type="EMBL" id="PDCK01000045">
    <property type="protein sequence ID" value="PRQ18939.1"/>
    <property type="molecule type" value="Genomic_DNA"/>
</dbReference>
<dbReference type="Proteomes" id="UP000238479">
    <property type="component" value="Chromosome 7"/>
</dbReference>
<organism evidence="2 3">
    <name type="scientific">Rosa chinensis</name>
    <name type="common">China rose</name>
    <dbReference type="NCBI Taxonomy" id="74649"/>
    <lineage>
        <taxon>Eukaryota</taxon>
        <taxon>Viridiplantae</taxon>
        <taxon>Streptophyta</taxon>
        <taxon>Embryophyta</taxon>
        <taxon>Tracheophyta</taxon>
        <taxon>Spermatophyta</taxon>
        <taxon>Magnoliopsida</taxon>
        <taxon>eudicotyledons</taxon>
        <taxon>Gunneridae</taxon>
        <taxon>Pentapetalae</taxon>
        <taxon>rosids</taxon>
        <taxon>fabids</taxon>
        <taxon>Rosales</taxon>
        <taxon>Rosaceae</taxon>
        <taxon>Rosoideae</taxon>
        <taxon>Rosoideae incertae sedis</taxon>
        <taxon>Rosa</taxon>
    </lineage>
</organism>
<feature type="transmembrane region" description="Helical" evidence="1">
    <location>
        <begin position="61"/>
        <end position="87"/>
    </location>
</feature>
<keyword evidence="1" id="KW-1133">Transmembrane helix</keyword>
<reference evidence="2 3" key="1">
    <citation type="journal article" date="2018" name="Nat. Genet.">
        <title>The Rosa genome provides new insights in the design of modern roses.</title>
        <authorList>
            <person name="Bendahmane M."/>
        </authorList>
    </citation>
    <scope>NUCLEOTIDE SEQUENCE [LARGE SCALE GENOMIC DNA]</scope>
    <source>
        <strain evidence="3">cv. Old Blush</strain>
    </source>
</reference>
<dbReference type="Gramene" id="PRQ18939">
    <property type="protein sequence ID" value="PRQ18939"/>
    <property type="gene ID" value="RchiOBHm_Chr7g0211701"/>
</dbReference>
<gene>
    <name evidence="2" type="ORF">RchiOBHm_Chr7g0211701</name>
</gene>
<protein>
    <submittedName>
        <fullName evidence="2">Uncharacterized protein</fullName>
    </submittedName>
</protein>
<comment type="caution">
    <text evidence="2">The sequence shown here is derived from an EMBL/GenBank/DDBJ whole genome shotgun (WGS) entry which is preliminary data.</text>
</comment>
<keyword evidence="1" id="KW-0812">Transmembrane</keyword>
<proteinExistence type="predicted"/>
<keyword evidence="1" id="KW-0472">Membrane</keyword>
<name>A0A2P6PAI3_ROSCH</name>
<evidence type="ECO:0000313" key="3">
    <source>
        <dbReference type="Proteomes" id="UP000238479"/>
    </source>
</evidence>
<accession>A0A2P6PAI3</accession>
<evidence type="ECO:0000313" key="2">
    <source>
        <dbReference type="EMBL" id="PRQ18939.1"/>
    </source>
</evidence>
<evidence type="ECO:0000256" key="1">
    <source>
        <dbReference type="SAM" id="Phobius"/>
    </source>
</evidence>